<keyword evidence="1 2" id="KW-0732">Signal</keyword>
<dbReference type="AlphaFoldDB" id="A0A7W8EJV0"/>
<evidence type="ECO:0000313" key="4">
    <source>
        <dbReference type="Proteomes" id="UP000568380"/>
    </source>
</evidence>
<reference evidence="3 4" key="1">
    <citation type="submission" date="2020-08" db="EMBL/GenBank/DDBJ databases">
        <title>Genomic Encyclopedia of Type Strains, Phase IV (KMG-IV): sequencing the most valuable type-strain genomes for metagenomic binning, comparative biology and taxonomic classification.</title>
        <authorList>
            <person name="Goeker M."/>
        </authorList>
    </citation>
    <scope>NUCLEOTIDE SEQUENCE [LARGE SCALE GENOMIC DNA]</scope>
    <source>
        <strain evidence="3 4">DSM 45385</strain>
    </source>
</reference>
<evidence type="ECO:0008006" key="5">
    <source>
        <dbReference type="Google" id="ProtNLM"/>
    </source>
</evidence>
<sequence length="186" mass="19307">MTVRVCWAALMTAAIGLTGTTVPAQATTVVRQALPDDVNGDGRVDVIAGTHLLKAKGKSDAGGVVVYFGGPAEVSATTRIVTLAKPVTRENLGRTLATADFDRDGYADMLASARRKLALFRGSKTGLREARVIPWPVTAPAMAAADFDGDGDVAVTGNKQVAVLRGGERSLRLSALANGARSTTTR</sequence>
<protein>
    <recommendedName>
        <fullName evidence="5">VCBS repeat-containing protein</fullName>
    </recommendedName>
</protein>
<dbReference type="InterPro" id="IPR013517">
    <property type="entry name" value="FG-GAP"/>
</dbReference>
<dbReference type="SUPFAM" id="SSF69318">
    <property type="entry name" value="Integrin alpha N-terminal domain"/>
    <property type="match status" value="1"/>
</dbReference>
<evidence type="ECO:0000256" key="1">
    <source>
        <dbReference type="ARBA" id="ARBA00022729"/>
    </source>
</evidence>
<dbReference type="InterPro" id="IPR028994">
    <property type="entry name" value="Integrin_alpha_N"/>
</dbReference>
<name>A0A7W8EJV0_9ACTN</name>
<dbReference type="Gene3D" id="2.130.10.130">
    <property type="entry name" value="Integrin alpha, N-terminal"/>
    <property type="match status" value="1"/>
</dbReference>
<accession>A0A7W8EJV0</accession>
<feature type="signal peptide" evidence="2">
    <location>
        <begin position="1"/>
        <end position="26"/>
    </location>
</feature>
<evidence type="ECO:0000256" key="2">
    <source>
        <dbReference type="SAM" id="SignalP"/>
    </source>
</evidence>
<dbReference type="Pfam" id="PF13517">
    <property type="entry name" value="FG-GAP_3"/>
    <property type="match status" value="1"/>
</dbReference>
<evidence type="ECO:0000313" key="3">
    <source>
        <dbReference type="EMBL" id="MBB5083560.1"/>
    </source>
</evidence>
<dbReference type="RefSeq" id="WP_184972791.1">
    <property type="nucleotide sequence ID" value="NZ_JACHIN010000018.1"/>
</dbReference>
<gene>
    <name evidence="3" type="ORF">HNR40_009065</name>
</gene>
<proteinExistence type="predicted"/>
<comment type="caution">
    <text evidence="3">The sequence shown here is derived from an EMBL/GenBank/DDBJ whole genome shotgun (WGS) entry which is preliminary data.</text>
</comment>
<dbReference type="EMBL" id="JACHIN010000018">
    <property type="protein sequence ID" value="MBB5083560.1"/>
    <property type="molecule type" value="Genomic_DNA"/>
</dbReference>
<keyword evidence="4" id="KW-1185">Reference proteome</keyword>
<organism evidence="3 4">
    <name type="scientific">Nonomuraea endophytica</name>
    <dbReference type="NCBI Taxonomy" id="714136"/>
    <lineage>
        <taxon>Bacteria</taxon>
        <taxon>Bacillati</taxon>
        <taxon>Actinomycetota</taxon>
        <taxon>Actinomycetes</taxon>
        <taxon>Streptosporangiales</taxon>
        <taxon>Streptosporangiaceae</taxon>
        <taxon>Nonomuraea</taxon>
    </lineage>
</organism>
<feature type="chain" id="PRO_5031095459" description="VCBS repeat-containing protein" evidence="2">
    <location>
        <begin position="27"/>
        <end position="186"/>
    </location>
</feature>
<dbReference type="Proteomes" id="UP000568380">
    <property type="component" value="Unassembled WGS sequence"/>
</dbReference>